<organism evidence="2 3">
    <name type="scientific">Kordia aestuariivivens</name>
    <dbReference type="NCBI Taxonomy" id="2759037"/>
    <lineage>
        <taxon>Bacteria</taxon>
        <taxon>Pseudomonadati</taxon>
        <taxon>Bacteroidota</taxon>
        <taxon>Flavobacteriia</taxon>
        <taxon>Flavobacteriales</taxon>
        <taxon>Flavobacteriaceae</taxon>
        <taxon>Kordia</taxon>
    </lineage>
</organism>
<name>A0ABR7QBA9_9FLAO</name>
<sequence length="573" mass="64388">MSKQDVDSNNKLSDKMRSLATLQQGSLAESTYSELYNFTIDASIVKFVENVETNAHSYTFSISRANDTSSVLENAVFSYNETMDDYDASLITYHFTESQRQEFLATRHVNSPYEITYEPLAVNLSDILGEDSLPCTITYAEYHVPDGSRTSYLYSTNGHIQNGCEHEGANDVPCTTYTNIVIYCPPSGSGTGNGTDDNTTDPSTPSTTGGSGDTTDGDATNDNTTDVLTSPISEEDIVKQSILECINTFSFDTVDTTTIDPEILEQVSLTLRQWTAIINYLDENGCSEVSQEFAINVLTASENAIIDFDLELIIEINETVEFQNQTCLKSIKDDVIATKQISKIIKKFEPTYPVLHLEWGIFSSSQWSNTGQTSLNQQQDTAFLNFNSQSLSHVSNIIMVKTIVHEIIHAELYRKLKELVENYNIISITEYDALRNNYQGIAHYTMAYGNVESSQNSAGNLITWALYPDYSLAHHNQMASFYRETLIQAMKDYDTAKGITRINPEEFYEAISWAGLRQTSSINGNNSQYTDAWKKFKEQVDIDEANIPEGQRKYNRYENIMNQEYNSTGVNCN</sequence>
<evidence type="ECO:0000313" key="2">
    <source>
        <dbReference type="EMBL" id="MBC8755860.1"/>
    </source>
</evidence>
<keyword evidence="3" id="KW-1185">Reference proteome</keyword>
<feature type="compositionally biased region" description="Low complexity" evidence="1">
    <location>
        <begin position="194"/>
        <end position="226"/>
    </location>
</feature>
<evidence type="ECO:0000313" key="3">
    <source>
        <dbReference type="Proteomes" id="UP000619238"/>
    </source>
</evidence>
<dbReference type="Proteomes" id="UP000619238">
    <property type="component" value="Unassembled WGS sequence"/>
</dbReference>
<protein>
    <submittedName>
        <fullName evidence="2">Uncharacterized protein</fullName>
    </submittedName>
</protein>
<accession>A0ABR7QBA9</accession>
<comment type="caution">
    <text evidence="2">The sequence shown here is derived from an EMBL/GenBank/DDBJ whole genome shotgun (WGS) entry which is preliminary data.</text>
</comment>
<dbReference type="RefSeq" id="WP_187562897.1">
    <property type="nucleotide sequence ID" value="NZ_JACGWS010000008.1"/>
</dbReference>
<evidence type="ECO:0000256" key="1">
    <source>
        <dbReference type="SAM" id="MobiDB-lite"/>
    </source>
</evidence>
<reference evidence="2 3" key="1">
    <citation type="submission" date="2020-07" db="EMBL/GenBank/DDBJ databases">
        <title>Description of Kordia aestuariivivens sp. nov., isolated from a tidal flat.</title>
        <authorList>
            <person name="Park S."/>
            <person name="Yoon J.-H."/>
        </authorList>
    </citation>
    <scope>NUCLEOTIDE SEQUENCE [LARGE SCALE GENOMIC DNA]</scope>
    <source>
        <strain evidence="2 3">YSTF-M3</strain>
    </source>
</reference>
<proteinExistence type="predicted"/>
<gene>
    <name evidence="2" type="ORF">H2O64_14375</name>
</gene>
<feature type="region of interest" description="Disordered" evidence="1">
    <location>
        <begin position="189"/>
        <end position="231"/>
    </location>
</feature>
<dbReference type="EMBL" id="JACGWS010000008">
    <property type="protein sequence ID" value="MBC8755860.1"/>
    <property type="molecule type" value="Genomic_DNA"/>
</dbReference>